<sequence length="409" mass="46802">IELGFQLPRPWSRESEAELYESRLTIAELADQLGFDSLWVEEHHFLEEYCHLSSPEVFLAACTQRTTQIRLGFGVMLLPPMINNPVRSAEKVAALDLLAKGRVEFGVGSSSDRLGTTAWGVDWDKRQEMTEEVLGQVARMMVEEPYRGYDGAHFSFAARNVLPKPQQKPHPPLWLACSHRESILKAARLGIGALSFGFTNFDTTKQWVEAYHDTLRREAVPIGYSINPNLSVLSRLICCPSDSEAKRIEDKVHFWWYSFVHYFGYGSHKPGVTSLWDNYSKSDYKFEWDTGTIGTPEKISATLREYERAGLDQIVFSIEAGNISHEEICATLELFAKEVLPEFKQREEKRSHLNESLDHTLSQEVMARKEQSDVFGEIPTIVMKDIRPWYSYMGFPLDSEGYPILDEMQ</sequence>
<accession>A0A382KV71</accession>
<evidence type="ECO:0000259" key="3">
    <source>
        <dbReference type="Pfam" id="PF00296"/>
    </source>
</evidence>
<dbReference type="GO" id="GO:0004497">
    <property type="term" value="F:monooxygenase activity"/>
    <property type="evidence" value="ECO:0007669"/>
    <property type="project" value="UniProtKB-KW"/>
</dbReference>
<proteinExistence type="predicted"/>
<dbReference type="GO" id="GO:0016705">
    <property type="term" value="F:oxidoreductase activity, acting on paired donors, with incorporation or reduction of molecular oxygen"/>
    <property type="evidence" value="ECO:0007669"/>
    <property type="project" value="InterPro"/>
</dbReference>
<dbReference type="SUPFAM" id="SSF51679">
    <property type="entry name" value="Bacterial luciferase-like"/>
    <property type="match status" value="1"/>
</dbReference>
<organism evidence="4">
    <name type="scientific">marine metagenome</name>
    <dbReference type="NCBI Taxonomy" id="408172"/>
    <lineage>
        <taxon>unclassified sequences</taxon>
        <taxon>metagenomes</taxon>
        <taxon>ecological metagenomes</taxon>
    </lineage>
</organism>
<dbReference type="Gene3D" id="3.20.20.30">
    <property type="entry name" value="Luciferase-like domain"/>
    <property type="match status" value="1"/>
</dbReference>
<keyword evidence="2" id="KW-0503">Monooxygenase</keyword>
<dbReference type="InterPro" id="IPR036661">
    <property type="entry name" value="Luciferase-like_sf"/>
</dbReference>
<evidence type="ECO:0000256" key="1">
    <source>
        <dbReference type="ARBA" id="ARBA00023002"/>
    </source>
</evidence>
<dbReference type="PANTHER" id="PTHR30137:SF8">
    <property type="entry name" value="BLR5498 PROTEIN"/>
    <property type="match status" value="1"/>
</dbReference>
<dbReference type="InterPro" id="IPR050766">
    <property type="entry name" value="Bact_Lucif_Oxidored"/>
</dbReference>
<name>A0A382KV71_9ZZZZ</name>
<dbReference type="GO" id="GO:0005829">
    <property type="term" value="C:cytosol"/>
    <property type="evidence" value="ECO:0007669"/>
    <property type="project" value="TreeGrafter"/>
</dbReference>
<dbReference type="PANTHER" id="PTHR30137">
    <property type="entry name" value="LUCIFERASE-LIKE MONOOXYGENASE"/>
    <property type="match status" value="1"/>
</dbReference>
<dbReference type="Pfam" id="PF00296">
    <property type="entry name" value="Bac_luciferase"/>
    <property type="match status" value="1"/>
</dbReference>
<protein>
    <recommendedName>
        <fullName evidence="3">Luciferase-like domain-containing protein</fullName>
    </recommendedName>
</protein>
<dbReference type="InterPro" id="IPR011251">
    <property type="entry name" value="Luciferase-like_dom"/>
</dbReference>
<dbReference type="EMBL" id="UINC01083116">
    <property type="protein sequence ID" value="SVC28508.1"/>
    <property type="molecule type" value="Genomic_DNA"/>
</dbReference>
<feature type="non-terminal residue" evidence="4">
    <location>
        <position position="1"/>
    </location>
</feature>
<feature type="domain" description="Luciferase-like" evidence="3">
    <location>
        <begin position="19"/>
        <end position="313"/>
    </location>
</feature>
<evidence type="ECO:0000313" key="4">
    <source>
        <dbReference type="EMBL" id="SVC28508.1"/>
    </source>
</evidence>
<gene>
    <name evidence="4" type="ORF">METZ01_LOCUS281362</name>
</gene>
<keyword evidence="1" id="KW-0560">Oxidoreductase</keyword>
<reference evidence="4" key="1">
    <citation type="submission" date="2018-05" db="EMBL/GenBank/DDBJ databases">
        <authorList>
            <person name="Lanie J.A."/>
            <person name="Ng W.-L."/>
            <person name="Kazmierczak K.M."/>
            <person name="Andrzejewski T.M."/>
            <person name="Davidsen T.M."/>
            <person name="Wayne K.J."/>
            <person name="Tettelin H."/>
            <person name="Glass J.I."/>
            <person name="Rusch D."/>
            <person name="Podicherti R."/>
            <person name="Tsui H.-C.T."/>
            <person name="Winkler M.E."/>
        </authorList>
    </citation>
    <scope>NUCLEOTIDE SEQUENCE</scope>
</reference>
<dbReference type="AlphaFoldDB" id="A0A382KV71"/>
<evidence type="ECO:0000256" key="2">
    <source>
        <dbReference type="ARBA" id="ARBA00023033"/>
    </source>
</evidence>